<feature type="compositionally biased region" description="Low complexity" evidence="1">
    <location>
        <begin position="455"/>
        <end position="465"/>
    </location>
</feature>
<name>A0A0S4J9Q6_BODSA</name>
<evidence type="ECO:0000256" key="1">
    <source>
        <dbReference type="SAM" id="MobiDB-lite"/>
    </source>
</evidence>
<feature type="compositionally biased region" description="Low complexity" evidence="1">
    <location>
        <begin position="429"/>
        <end position="440"/>
    </location>
</feature>
<evidence type="ECO:0000313" key="2">
    <source>
        <dbReference type="EMBL" id="CUG86223.1"/>
    </source>
</evidence>
<keyword evidence="3" id="KW-1185">Reference proteome</keyword>
<feature type="compositionally biased region" description="Polar residues" evidence="1">
    <location>
        <begin position="62"/>
        <end position="102"/>
    </location>
</feature>
<accession>A0A0S4J9Q6</accession>
<dbReference type="EMBL" id="CYKH01001261">
    <property type="protein sequence ID" value="CUG86223.1"/>
    <property type="molecule type" value="Genomic_DNA"/>
</dbReference>
<feature type="region of interest" description="Disordered" evidence="1">
    <location>
        <begin position="207"/>
        <end position="245"/>
    </location>
</feature>
<feature type="compositionally biased region" description="Polar residues" evidence="1">
    <location>
        <begin position="223"/>
        <end position="232"/>
    </location>
</feature>
<reference evidence="3" key="1">
    <citation type="submission" date="2015-09" db="EMBL/GenBank/DDBJ databases">
        <authorList>
            <consortium name="Pathogen Informatics"/>
        </authorList>
    </citation>
    <scope>NUCLEOTIDE SEQUENCE [LARGE SCALE GENOMIC DNA]</scope>
    <source>
        <strain evidence="3">Lake Konstanz</strain>
    </source>
</reference>
<feature type="region of interest" description="Disordered" evidence="1">
    <location>
        <begin position="62"/>
        <end position="115"/>
    </location>
</feature>
<organism evidence="2 3">
    <name type="scientific">Bodo saltans</name>
    <name type="common">Flagellated protozoan</name>
    <dbReference type="NCBI Taxonomy" id="75058"/>
    <lineage>
        <taxon>Eukaryota</taxon>
        <taxon>Discoba</taxon>
        <taxon>Euglenozoa</taxon>
        <taxon>Kinetoplastea</taxon>
        <taxon>Metakinetoplastina</taxon>
        <taxon>Eubodonida</taxon>
        <taxon>Bodonidae</taxon>
        <taxon>Bodo</taxon>
    </lineage>
</organism>
<feature type="region of interest" description="Disordered" evidence="1">
    <location>
        <begin position="543"/>
        <end position="614"/>
    </location>
</feature>
<sequence length="844" mass="88626">MRSKTLNPHAGSFVPGVNGAPVAATAATGGGSWGNDNTNNNAVAAAAAGLMAMFPPIQPANQVNMLPPRTTNLGGNPPVHQQQQQPFTASSTVIFNPSATGANNSQQQQQSQLPSLNSSAVHRALMQVRLAVVNRCSLSSMPFPNAHLYFEHLMYTAYKTACANGATSITGNQSGGGVPLKPFWRFFSVDQVASLAYALVSAERSSSTAAQQSASTPTKGGAASSSLENSGMNHHHTPPRPSTAFSDEELDILKGIYYRNAHSVFPSPLRKQLISATASLLEAAADGDVHFPSPSTVYCGGITARGIDDAENFIVDVFWATFRTVFLPSPDECGLQALTAGVQFASQLRSHLFQSGACSQSVLGLLLPLMTLSRYYVVLQRGAAGGSGEAGPSSTILFSHYFMNLVSSFFTTSPFDAVETIHERLTGGSSSTWQPPQSQPNNTATPQNNGAMNHNSNSTTTTGNAANSDYVKEWTSLFSNITHEVSTQVRSILEAPPSSSSSVLPQVRWFPCSSSQSHQPSSLLELALGNYAITDHQGGLHVGYSQQRSSSVASANQQQPLVGGIPPSQTTTASPAVVAAPTGPQSHQQAHSGDPNGATGSSIDTSSDPSEEVQFPAPVLGSAFMDHVLQTSSWCSDDEMVRFATLTLANSDLISLSRLSQLFSGLRQAYNSETGGTFEALMDILAQYKTPTITANGHHNHTTAGGVPPGIQEVIEYLMFVIKPGNPTHVQALEDASELIDQRLEEQLAPRLSAAAAAAAAPAVVAQQHAAALASPPRLSGSAEFRGSPPAILALTSPQRGGLSLDDTAPLWQDDSIAEMSVGDDVVIRNASVSSAFKASGSIW</sequence>
<feature type="compositionally biased region" description="Polar residues" evidence="1">
    <location>
        <begin position="441"/>
        <end position="454"/>
    </location>
</feature>
<evidence type="ECO:0000313" key="3">
    <source>
        <dbReference type="Proteomes" id="UP000051952"/>
    </source>
</evidence>
<feature type="compositionally biased region" description="Low complexity" evidence="1">
    <location>
        <begin position="103"/>
        <end position="115"/>
    </location>
</feature>
<proteinExistence type="predicted"/>
<gene>
    <name evidence="2" type="ORF">BSAL_92055c</name>
</gene>
<feature type="compositionally biased region" description="Low complexity" evidence="1">
    <location>
        <begin position="207"/>
        <end position="216"/>
    </location>
</feature>
<feature type="compositionally biased region" description="Low complexity" evidence="1">
    <location>
        <begin position="570"/>
        <end position="582"/>
    </location>
</feature>
<protein>
    <submittedName>
        <fullName evidence="2">Uncharacterized protein</fullName>
    </submittedName>
</protein>
<feature type="compositionally biased region" description="Polar residues" evidence="1">
    <location>
        <begin position="598"/>
        <end position="608"/>
    </location>
</feature>
<dbReference type="Proteomes" id="UP000051952">
    <property type="component" value="Unassembled WGS sequence"/>
</dbReference>
<dbReference type="AlphaFoldDB" id="A0A0S4J9Q6"/>
<dbReference type="VEuPathDB" id="TriTrypDB:BSAL_92055c"/>
<feature type="region of interest" description="Disordered" evidence="1">
    <location>
        <begin position="426"/>
        <end position="465"/>
    </location>
</feature>
<feature type="compositionally biased region" description="Polar residues" evidence="1">
    <location>
        <begin position="544"/>
        <end position="560"/>
    </location>
</feature>